<reference evidence="1" key="1">
    <citation type="journal article" date="2020" name="Nature">
        <title>Giant virus diversity and host interactions through global metagenomics.</title>
        <authorList>
            <person name="Schulz F."/>
            <person name="Roux S."/>
            <person name="Paez-Espino D."/>
            <person name="Jungbluth S."/>
            <person name="Walsh D.A."/>
            <person name="Denef V.J."/>
            <person name="McMahon K.D."/>
            <person name="Konstantinidis K.T."/>
            <person name="Eloe-Fadrosh E.A."/>
            <person name="Kyrpides N.C."/>
            <person name="Woyke T."/>
        </authorList>
    </citation>
    <scope>NUCLEOTIDE SEQUENCE</scope>
    <source>
        <strain evidence="1">GVMAG-M-3300010158-55</strain>
    </source>
</reference>
<accession>A0A6C0B8H2</accession>
<dbReference type="EMBL" id="MN739096">
    <property type="protein sequence ID" value="QHS88396.1"/>
    <property type="molecule type" value="Genomic_DNA"/>
</dbReference>
<sequence length="96" mass="11174">MGDYAVNNFYNYVNTLIYTDNITLIAAIRIYLIDDNIPPQYKHMNCIQDMVNVVSNRYNNEINIYNNNNNNGLTNDMIAMIVSIQDVQNMMYNGNH</sequence>
<organism evidence="1">
    <name type="scientific">viral metagenome</name>
    <dbReference type="NCBI Taxonomy" id="1070528"/>
    <lineage>
        <taxon>unclassified sequences</taxon>
        <taxon>metagenomes</taxon>
        <taxon>organismal metagenomes</taxon>
    </lineage>
</organism>
<dbReference type="AlphaFoldDB" id="A0A6C0B8H2"/>
<proteinExistence type="predicted"/>
<protein>
    <submittedName>
        <fullName evidence="1">Uncharacterized protein</fullName>
    </submittedName>
</protein>
<name>A0A6C0B8H2_9ZZZZ</name>
<evidence type="ECO:0000313" key="1">
    <source>
        <dbReference type="EMBL" id="QHS88396.1"/>
    </source>
</evidence>